<dbReference type="EMBL" id="CABVHW010000005">
    <property type="protein sequence ID" value="VVN94286.1"/>
    <property type="molecule type" value="Genomic_DNA"/>
</dbReference>
<evidence type="ECO:0008006" key="3">
    <source>
        <dbReference type="Google" id="ProtNLM"/>
    </source>
</evidence>
<dbReference type="AlphaFoldDB" id="A0A5E7BQ66"/>
<evidence type="ECO:0000313" key="1">
    <source>
        <dbReference type="EMBL" id="VVN94286.1"/>
    </source>
</evidence>
<evidence type="ECO:0000313" key="2">
    <source>
        <dbReference type="Proteomes" id="UP000381093"/>
    </source>
</evidence>
<organism evidence="1 2">
    <name type="scientific">Pseudomonas fluorescens</name>
    <dbReference type="NCBI Taxonomy" id="294"/>
    <lineage>
        <taxon>Bacteria</taxon>
        <taxon>Pseudomonadati</taxon>
        <taxon>Pseudomonadota</taxon>
        <taxon>Gammaproteobacteria</taxon>
        <taxon>Pseudomonadales</taxon>
        <taxon>Pseudomonadaceae</taxon>
        <taxon>Pseudomonas</taxon>
    </lineage>
</organism>
<name>A0A5E7BQ66_PSEFL</name>
<dbReference type="RefSeq" id="WP_191627517.1">
    <property type="nucleotide sequence ID" value="NZ_CABVHW010000005.1"/>
</dbReference>
<reference evidence="1 2" key="1">
    <citation type="submission" date="2019-09" db="EMBL/GenBank/DDBJ databases">
        <authorList>
            <person name="Chandra G."/>
            <person name="Truman W A."/>
        </authorList>
    </citation>
    <scope>NUCLEOTIDE SEQUENCE [LARGE SCALE GENOMIC DNA]</scope>
    <source>
        <strain evidence="1">PS710</strain>
    </source>
</reference>
<gene>
    <name evidence="1" type="ORF">PS710_02139</name>
</gene>
<protein>
    <recommendedName>
        <fullName evidence="3">Delta-60 repeat domain-containing protein</fullName>
    </recommendedName>
</protein>
<dbReference type="InterPro" id="IPR013431">
    <property type="entry name" value="Delta_60_rpt"/>
</dbReference>
<accession>A0A5E7BQ66</accession>
<dbReference type="Pfam" id="PF17164">
    <property type="entry name" value="DUF5122"/>
    <property type="match status" value="1"/>
</dbReference>
<sequence length="423" mass="44347">MEHPHKPTAQAGTLDAAFADAGVQTLDFPDHAKTFCEGMALTPSGHILVSATLFDEAGKPHYGLARLNADGSVDKTFGSGGYVSGQFLKDTSSRAGQLIIQDDGAMYLCGLIVGPASRLEQVIAKFNPSGTLNLAFGNNGHVVIPMRIPELTNASAGRISFAQSIPGAGVKDRVLFVTSKSGVGLITRLNLNGETDPDFADAGWRVVSVEGLSTTLRNFIELGDGRVLVYGSVNAGPDKGFIQAYTNKGQIDSSFSSNGTLLLDIQHQDKPLASDIFALIERLPNRLLALGRATETSGSEPSQHALMIGLLSDGKMDESFSEGRPVITPAVTGDLRNWNAGLTVNNEAGSPIVTLGQTTGGARRFLTGGFLADGRIDSTFDLEGTDGVEFVPSTCCKQGSGLLVAGTKDGAVQVIRMFASTVN</sequence>
<dbReference type="NCBIfam" id="TIGR02608">
    <property type="entry name" value="delta_60_rpt"/>
    <property type="match status" value="3"/>
</dbReference>
<dbReference type="Proteomes" id="UP000381093">
    <property type="component" value="Unassembled WGS sequence"/>
</dbReference>
<dbReference type="Gene3D" id="2.80.10.50">
    <property type="match status" value="2"/>
</dbReference>
<proteinExistence type="predicted"/>